<evidence type="ECO:0000313" key="2">
    <source>
        <dbReference type="Proteomes" id="UP000093432"/>
    </source>
</evidence>
<dbReference type="AlphaFoldDB" id="A0A1B8ZSH0"/>
<organism evidence="1 2">
    <name type="scientific">Chryseobacterium arthrosphaerae</name>
    <dbReference type="NCBI Taxonomy" id="651561"/>
    <lineage>
        <taxon>Bacteria</taxon>
        <taxon>Pseudomonadati</taxon>
        <taxon>Bacteroidota</taxon>
        <taxon>Flavobacteriia</taxon>
        <taxon>Flavobacteriales</taxon>
        <taxon>Weeksellaceae</taxon>
        <taxon>Chryseobacterium group</taxon>
        <taxon>Chryseobacterium</taxon>
    </lineage>
</organism>
<reference evidence="2" key="1">
    <citation type="submission" date="2016-07" db="EMBL/GenBank/DDBJ databases">
        <authorList>
            <person name="Florea S."/>
            <person name="Webb J.S."/>
            <person name="Jaromczyk J."/>
            <person name="Schardl C.L."/>
        </authorList>
    </citation>
    <scope>NUCLEOTIDE SEQUENCE [LARGE SCALE GENOMIC DNA]</scope>
    <source>
        <strain evidence="2">CC-VM-7</strain>
    </source>
</reference>
<dbReference type="Proteomes" id="UP000093432">
    <property type="component" value="Unassembled WGS sequence"/>
</dbReference>
<gene>
    <name evidence="1" type="ORF">BBI00_09435</name>
</gene>
<evidence type="ECO:0000313" key="1">
    <source>
        <dbReference type="EMBL" id="OCA74538.1"/>
    </source>
</evidence>
<protein>
    <submittedName>
        <fullName evidence="1">Uncharacterized protein</fullName>
    </submittedName>
</protein>
<dbReference type="RefSeq" id="WP_065398527.1">
    <property type="nucleotide sequence ID" value="NZ_MAYG01000001.1"/>
</dbReference>
<sequence length="87" mass="10073">MTKFRRIQPEGVSQFREVVTESLFGKKTFFTNYTVLLTPGANTYFSKQVFFFLFRIMGIAKFVISKAFDSEDLKSLKKRGGTEKPDE</sequence>
<proteinExistence type="predicted"/>
<dbReference type="STRING" id="651561.BBI00_09435"/>
<accession>A0A1B8ZSH0</accession>
<comment type="caution">
    <text evidence="1">The sequence shown here is derived from an EMBL/GenBank/DDBJ whole genome shotgun (WGS) entry which is preliminary data.</text>
</comment>
<dbReference type="EMBL" id="MAYG01000001">
    <property type="protein sequence ID" value="OCA74538.1"/>
    <property type="molecule type" value="Genomic_DNA"/>
</dbReference>
<name>A0A1B8ZSH0_9FLAO</name>